<accession>H5SSQ8</accession>
<sequence length="82" mass="8947">MTRTRHSRKRIGQALGLLALGLVLLVGGAEYGQAQLIQDHWIILPPGMAYSLRTGRTDADGRVSIELKPDVFFQGSAKGRSE</sequence>
<reference evidence="1" key="1">
    <citation type="journal article" date="2005" name="Environ. Microbiol.">
        <title>Genetic and functional properties of uncultivated thermophilic crenarchaeotes from a subsurface gold mine as revealed by analysis of genome fragments.</title>
        <authorList>
            <person name="Nunoura T."/>
            <person name="Hirayama H."/>
            <person name="Takami H."/>
            <person name="Oida H."/>
            <person name="Nishi S."/>
            <person name="Shimamura S."/>
            <person name="Suzuki Y."/>
            <person name="Inagaki F."/>
            <person name="Takai K."/>
            <person name="Nealson K.H."/>
            <person name="Horikoshi K."/>
        </authorList>
    </citation>
    <scope>NUCLEOTIDE SEQUENCE</scope>
</reference>
<name>H5SSQ8_ACEAU</name>
<protein>
    <submittedName>
        <fullName evidence="1">Uncharacterized protein</fullName>
    </submittedName>
</protein>
<reference evidence="1" key="2">
    <citation type="journal article" date="2012" name="PLoS ONE">
        <title>A Deeply Branching Thermophilic Bacterium with an Ancient Acetyl-CoA Pathway Dominates a Subsurface Ecosystem.</title>
        <authorList>
            <person name="Takami H."/>
            <person name="Noguchi H."/>
            <person name="Takaki Y."/>
            <person name="Uchiyama I."/>
            <person name="Toyoda A."/>
            <person name="Nishi S."/>
            <person name="Chee G.-J."/>
            <person name="Arai W."/>
            <person name="Nunoura T."/>
            <person name="Itoh T."/>
            <person name="Hattori M."/>
            <person name="Takai K."/>
        </authorList>
    </citation>
    <scope>NUCLEOTIDE SEQUENCE</scope>
</reference>
<dbReference type="EMBL" id="AP011802">
    <property type="protein sequence ID" value="BAL59194.1"/>
    <property type="molecule type" value="Genomic_DNA"/>
</dbReference>
<organism evidence="1">
    <name type="scientific">Acetithermum autotrophicum</name>
    <dbReference type="NCBI Taxonomy" id="1446466"/>
    <lineage>
        <taxon>Bacteria</taxon>
        <taxon>Candidatus Bipolaricaulota</taxon>
        <taxon>Candidatus Acetithermum</taxon>
    </lineage>
</organism>
<proteinExistence type="predicted"/>
<evidence type="ECO:0000313" key="1">
    <source>
        <dbReference type="EMBL" id="BAL59194.1"/>
    </source>
</evidence>
<gene>
    <name evidence="1" type="ORF">HGMM_OP3C349</name>
</gene>
<dbReference type="AlphaFoldDB" id="H5SSQ8"/>